<reference evidence="2" key="1">
    <citation type="submission" date="2017-01" db="EMBL/GenBank/DDBJ databases">
        <authorList>
            <person name="Wang Y."/>
            <person name="White M."/>
            <person name="Kvist S."/>
            <person name="Moncalvo J.-M."/>
        </authorList>
    </citation>
    <scope>NUCLEOTIDE SEQUENCE [LARGE SCALE GENOMIC DNA]</scope>
    <source>
        <strain evidence="2">ID-206-W2</strain>
    </source>
</reference>
<proteinExistence type="predicted"/>
<protein>
    <submittedName>
        <fullName evidence="1">Uncharacterized protein</fullName>
    </submittedName>
</protein>
<organism evidence="1 2">
    <name type="scientific">Smittium culicis</name>
    <dbReference type="NCBI Taxonomy" id="133412"/>
    <lineage>
        <taxon>Eukaryota</taxon>
        <taxon>Fungi</taxon>
        <taxon>Fungi incertae sedis</taxon>
        <taxon>Zoopagomycota</taxon>
        <taxon>Kickxellomycotina</taxon>
        <taxon>Harpellomycetes</taxon>
        <taxon>Harpellales</taxon>
        <taxon>Legeriomycetaceae</taxon>
        <taxon>Smittium</taxon>
    </lineage>
</organism>
<evidence type="ECO:0000313" key="1">
    <source>
        <dbReference type="EMBL" id="OMJ08507.1"/>
    </source>
</evidence>
<dbReference type="EMBL" id="LSSM01007375">
    <property type="protein sequence ID" value="OMJ08507.1"/>
    <property type="molecule type" value="Genomic_DNA"/>
</dbReference>
<gene>
    <name evidence="1" type="ORF">AYI69_g11034</name>
</gene>
<dbReference type="Proteomes" id="UP000187429">
    <property type="component" value="Unassembled WGS sequence"/>
</dbReference>
<accession>A0A1R1X1N5</accession>
<name>A0A1R1X1N5_9FUNG</name>
<dbReference type="AlphaFoldDB" id="A0A1R1X1N5"/>
<evidence type="ECO:0000313" key="2">
    <source>
        <dbReference type="Proteomes" id="UP000187429"/>
    </source>
</evidence>
<sequence length="69" mass="7856">MCFSPRWVGTRFIKGKGVSRSFYFATMNFVNRAEIGSGVCNFAYLRAPALNRPQFIHLNSFYLTPNASE</sequence>
<comment type="caution">
    <text evidence="1">The sequence shown here is derived from an EMBL/GenBank/DDBJ whole genome shotgun (WGS) entry which is preliminary data.</text>
</comment>
<keyword evidence="2" id="KW-1185">Reference proteome</keyword>